<comment type="caution">
    <text evidence="1">The sequence shown here is derived from an EMBL/GenBank/DDBJ whole genome shotgun (WGS) entry which is preliminary data.</text>
</comment>
<gene>
    <name evidence="1" type="ORF">FPRO_10054</name>
</gene>
<evidence type="ECO:0000313" key="2">
    <source>
        <dbReference type="Proteomes" id="UP000183971"/>
    </source>
</evidence>
<dbReference type="Gene3D" id="3.40.30.10">
    <property type="entry name" value="Glutaredoxin"/>
    <property type="match status" value="2"/>
</dbReference>
<dbReference type="AlphaFoldDB" id="A0A1L7VQM5"/>
<keyword evidence="2" id="KW-1185">Reference proteome</keyword>
<dbReference type="EMBL" id="FJOF01000006">
    <property type="protein sequence ID" value="CZR42751.1"/>
    <property type="molecule type" value="Genomic_DNA"/>
</dbReference>
<dbReference type="GeneID" id="42054926"/>
<dbReference type="SUPFAM" id="SSF52833">
    <property type="entry name" value="Thioredoxin-like"/>
    <property type="match status" value="1"/>
</dbReference>
<dbReference type="VEuPathDB" id="FungiDB:FPRO_10054"/>
<evidence type="ECO:0000313" key="1">
    <source>
        <dbReference type="EMBL" id="CZR42751.1"/>
    </source>
</evidence>
<dbReference type="RefSeq" id="XP_031083342.1">
    <property type="nucleotide sequence ID" value="XM_031233513.1"/>
</dbReference>
<sequence>MVASSFKALTTHKEIDFCNFIGNSWTILFSHPTDFTPGIDFTIRPAFVIEPSKTIPLTMMHPASIGRKSVEVLWVIGLLQTVDKKDVIIPSSVSMEDANKFRDIKEVKTYLRFTKT</sequence>
<proteinExistence type="predicted"/>
<organism evidence="1 2">
    <name type="scientific">Fusarium proliferatum (strain ET1)</name>
    <name type="common">Orchid endophyte fungus</name>
    <dbReference type="NCBI Taxonomy" id="1227346"/>
    <lineage>
        <taxon>Eukaryota</taxon>
        <taxon>Fungi</taxon>
        <taxon>Dikarya</taxon>
        <taxon>Ascomycota</taxon>
        <taxon>Pezizomycotina</taxon>
        <taxon>Sordariomycetes</taxon>
        <taxon>Hypocreomycetidae</taxon>
        <taxon>Hypocreales</taxon>
        <taxon>Nectriaceae</taxon>
        <taxon>Fusarium</taxon>
        <taxon>Fusarium fujikuroi species complex</taxon>
    </lineage>
</organism>
<accession>A0A1L7VQM5</accession>
<name>A0A1L7VQM5_FUSPR</name>
<reference evidence="2" key="1">
    <citation type="journal article" date="2016" name="Genome Biol. Evol.">
        <title>Comparative 'omics' of the Fusarium fujikuroi species complex highlights differences in genetic potential and metabolite synthesis.</title>
        <authorList>
            <person name="Niehaus E.-M."/>
            <person name="Muensterkoetter M."/>
            <person name="Proctor R.H."/>
            <person name="Brown D.W."/>
            <person name="Sharon A."/>
            <person name="Idan Y."/>
            <person name="Oren-Young L."/>
            <person name="Sieber C.M."/>
            <person name="Novak O."/>
            <person name="Pencik A."/>
            <person name="Tarkowska D."/>
            <person name="Hromadova K."/>
            <person name="Freeman S."/>
            <person name="Maymon M."/>
            <person name="Elazar M."/>
            <person name="Youssef S.A."/>
            <person name="El-Shabrawy E.S.M."/>
            <person name="Shalaby A.B.A."/>
            <person name="Houterman P."/>
            <person name="Brock N.L."/>
            <person name="Burkhardt I."/>
            <person name="Tsavkelova E.A."/>
            <person name="Dickschat J.S."/>
            <person name="Galuszka P."/>
            <person name="Gueldener U."/>
            <person name="Tudzynski B."/>
        </authorList>
    </citation>
    <scope>NUCLEOTIDE SEQUENCE [LARGE SCALE GENOMIC DNA]</scope>
    <source>
        <strain evidence="2">ET1</strain>
    </source>
</reference>
<dbReference type="InterPro" id="IPR036249">
    <property type="entry name" value="Thioredoxin-like_sf"/>
</dbReference>
<dbReference type="Proteomes" id="UP000183971">
    <property type="component" value="Unassembled WGS sequence"/>
</dbReference>
<protein>
    <submittedName>
        <fullName evidence="1">Uncharacterized protein</fullName>
    </submittedName>
</protein>